<proteinExistence type="predicted"/>
<feature type="region of interest" description="Disordered" evidence="1">
    <location>
        <begin position="194"/>
        <end position="229"/>
    </location>
</feature>
<evidence type="ECO:0000259" key="2">
    <source>
        <dbReference type="PROSITE" id="PS50943"/>
    </source>
</evidence>
<dbReference type="HOGENOM" id="CLU_849592_0_0_5"/>
<dbReference type="EMBL" id="CP003566">
    <property type="protein sequence ID" value="AFL55152.1"/>
    <property type="molecule type" value="Genomic_DNA"/>
</dbReference>
<feature type="domain" description="HTH cro/C1-type" evidence="2">
    <location>
        <begin position="239"/>
        <end position="261"/>
    </location>
</feature>
<dbReference type="AlphaFoldDB" id="I3XGZ6"/>
<sequence length="327" mass="36472">MSQRCETANVGRSLDGARLNDFGLSLEGAKEIQFREAARVLDILVPATRPHNHRLPIRSKSGTSQAPIVSVAPASLPFPFSLITPIFARFPAIKAGIRDRDGTRCCARLSTASVCRCAEYRYRQTRYRSRSDARAIRRIYELINNLGTYLGQNAASIVNYCRRYWSGQPISSSPAESAANSLVNACMNKKRQMRWTRSGKCVGPDRRSSGSSSPSRRRGRPSQTARPRILTPSFFPLPRREPDLATLVRIADALGTSPNWLLGLTVGTSHDPHLARLGRTLRQCSQWHDEIRNRALCDTGRGDCRRQKPRLAFTVQGIPLDTLCNLL</sequence>
<gene>
    <name evidence="3" type="ORF">USDA257_p04370</name>
</gene>
<protein>
    <recommendedName>
        <fullName evidence="2">HTH cro/C1-type domain-containing protein</fullName>
    </recommendedName>
</protein>
<dbReference type="PROSITE" id="PS50943">
    <property type="entry name" value="HTH_CROC1"/>
    <property type="match status" value="1"/>
</dbReference>
<dbReference type="InterPro" id="IPR001387">
    <property type="entry name" value="Cro/C1-type_HTH"/>
</dbReference>
<accession>I3XGZ6</accession>
<evidence type="ECO:0000313" key="4">
    <source>
        <dbReference type="Proteomes" id="UP000006180"/>
    </source>
</evidence>
<organism evidence="3">
    <name type="scientific">Sinorhizobium fredii (strain USDA 257)</name>
    <dbReference type="NCBI Taxonomy" id="1185652"/>
    <lineage>
        <taxon>Bacteria</taxon>
        <taxon>Pseudomonadati</taxon>
        <taxon>Pseudomonadota</taxon>
        <taxon>Alphaproteobacteria</taxon>
        <taxon>Hyphomicrobiales</taxon>
        <taxon>Rhizobiaceae</taxon>
        <taxon>Sinorhizobium/Ensifer group</taxon>
        <taxon>Sinorhizobium</taxon>
    </lineage>
</organism>
<name>I3XGZ6_SINF2</name>
<keyword evidence="3" id="KW-0614">Plasmid</keyword>
<evidence type="ECO:0000313" key="3">
    <source>
        <dbReference type="EMBL" id="AFL55152.1"/>
    </source>
</evidence>
<evidence type="ECO:0000256" key="1">
    <source>
        <dbReference type="SAM" id="MobiDB-lite"/>
    </source>
</evidence>
<reference evidence="3" key="1">
    <citation type="journal article" date="2012" name="J. Bacteriol.">
        <title>Complete genome sequence of the broad-host-range strain Sinorhizobium fredii USDA257.</title>
        <authorList>
            <person name="Schuldes J."/>
            <person name="Rodriguez Orbegoso M."/>
            <person name="Schmeisser C."/>
            <person name="Krishnan H.B."/>
            <person name="Daniel R."/>
            <person name="Streit W.R."/>
        </authorList>
    </citation>
    <scope>NUCLEOTIDE SEQUENCE [LARGE SCALE GENOMIC DNA]</scope>
    <source>
        <strain evidence="3">USDA 257</strain>
        <plasmid evidence="3">pUSDA257</plasmid>
    </source>
</reference>
<geneLocation type="plasmid" evidence="4">
    <name>pUSDA257 fragment 3</name>
</geneLocation>